<proteinExistence type="predicted"/>
<comment type="caution">
    <text evidence="1">The sequence shown here is derived from an EMBL/GenBank/DDBJ whole genome shotgun (WGS) entry which is preliminary data.</text>
</comment>
<dbReference type="InterPro" id="IPR010697">
    <property type="entry name" value="YspA"/>
</dbReference>
<dbReference type="Gene3D" id="3.40.50.450">
    <property type="match status" value="1"/>
</dbReference>
<dbReference type="RefSeq" id="WP_153495973.1">
    <property type="nucleotide sequence ID" value="NZ_CBCRWP010000003.1"/>
</dbReference>
<evidence type="ECO:0000313" key="1">
    <source>
        <dbReference type="EMBL" id="MQW39289.1"/>
    </source>
</evidence>
<dbReference type="PANTHER" id="PTHR38440">
    <property type="entry name" value="UPF0398 PROTEIN YPSA"/>
    <property type="match status" value="1"/>
</dbReference>
<dbReference type="PANTHER" id="PTHR38440:SF1">
    <property type="entry name" value="UPF0398 PROTEIN SPR0331"/>
    <property type="match status" value="1"/>
</dbReference>
<dbReference type="OrthoDB" id="2301957at2"/>
<dbReference type="Proteomes" id="UP000439550">
    <property type="component" value="Unassembled WGS sequence"/>
</dbReference>
<reference evidence="1 2" key="1">
    <citation type="submission" date="2019-10" db="EMBL/GenBank/DDBJ databases">
        <authorList>
            <person name="Dong K."/>
        </authorList>
    </citation>
    <scope>NUCLEOTIDE SEQUENCE [LARGE SCALE GENOMIC DNA]</scope>
    <source>
        <strain evidence="1 2">DSM 28960</strain>
    </source>
</reference>
<gene>
    <name evidence="1" type="ORF">GHI93_04965</name>
</gene>
<dbReference type="AlphaFoldDB" id="A0A7X1Z8L7"/>
<protein>
    <submittedName>
        <fullName evidence="1">DUF1273 family protein</fullName>
    </submittedName>
</protein>
<name>A0A7X1Z8L7_9LACT</name>
<dbReference type="NCBIfam" id="NF010181">
    <property type="entry name" value="PRK13660.1"/>
    <property type="match status" value="1"/>
</dbReference>
<dbReference type="EMBL" id="WITJ01000006">
    <property type="protein sequence ID" value="MQW39289.1"/>
    <property type="molecule type" value="Genomic_DNA"/>
</dbReference>
<evidence type="ECO:0000313" key="2">
    <source>
        <dbReference type="Proteomes" id="UP000439550"/>
    </source>
</evidence>
<sequence length="174" mass="20717">MNALLIMGYTNFELGIFKASDPKITVIKKAFRKRLESYLAQGLKWVIFTGALGFEYWALEETKTMQKDFDFEIATLFDFETHGKNWNEANQQKLEIFKSVNFVKAAYETYENPSQFRQYHAFLIENTQGALLFYDDENETKLHFLIDKMKQTPDYRLDFITFENLQETYEEMNE</sequence>
<dbReference type="PIRSF" id="PIRSF021290">
    <property type="entry name" value="DUF1273"/>
    <property type="match status" value="1"/>
</dbReference>
<accession>A0A7X1Z8L7</accession>
<organism evidence="1 2">
    <name type="scientific">Lactococcus hircilactis</name>
    <dbReference type="NCBI Taxonomy" id="1494462"/>
    <lineage>
        <taxon>Bacteria</taxon>
        <taxon>Bacillati</taxon>
        <taxon>Bacillota</taxon>
        <taxon>Bacilli</taxon>
        <taxon>Lactobacillales</taxon>
        <taxon>Streptococcaceae</taxon>
        <taxon>Lactococcus</taxon>
    </lineage>
</organism>
<dbReference type="Pfam" id="PF06908">
    <property type="entry name" value="YpsA"/>
    <property type="match status" value="1"/>
</dbReference>
<keyword evidence="2" id="KW-1185">Reference proteome</keyword>
<dbReference type="SUPFAM" id="SSF102405">
    <property type="entry name" value="MCP/YpsA-like"/>
    <property type="match status" value="1"/>
</dbReference>